<accession>A0A5J9VY54</accession>
<dbReference type="Proteomes" id="UP000324897">
    <property type="component" value="Chromosome 4"/>
</dbReference>
<comment type="caution">
    <text evidence="1">The sequence shown here is derived from an EMBL/GenBank/DDBJ whole genome shotgun (WGS) entry which is preliminary data.</text>
</comment>
<dbReference type="Gramene" id="TVU40567">
    <property type="protein sequence ID" value="TVU40567"/>
    <property type="gene ID" value="EJB05_14034"/>
</dbReference>
<evidence type="ECO:0000313" key="1">
    <source>
        <dbReference type="EMBL" id="TVU40567.1"/>
    </source>
</evidence>
<dbReference type="AlphaFoldDB" id="A0A5J9VY54"/>
<gene>
    <name evidence="1" type="ORF">EJB05_14034</name>
</gene>
<evidence type="ECO:0000313" key="2">
    <source>
        <dbReference type="Proteomes" id="UP000324897"/>
    </source>
</evidence>
<sequence length="79" mass="8499">MATMRSAVGGVLRRSGAAQLPVGPWRFSTDQGGHGQTAQQSRTLVGYFAKKVWGKVPGNGSFRAIAYNFGSGLPRFRNQ</sequence>
<reference evidence="1 2" key="1">
    <citation type="journal article" date="2019" name="Sci. Rep.">
        <title>A high-quality genome of Eragrostis curvula grass provides insights into Poaceae evolution and supports new strategies to enhance forage quality.</title>
        <authorList>
            <person name="Carballo J."/>
            <person name="Santos B.A.C.M."/>
            <person name="Zappacosta D."/>
            <person name="Garbus I."/>
            <person name="Selva J.P."/>
            <person name="Gallo C.A."/>
            <person name="Diaz A."/>
            <person name="Albertini E."/>
            <person name="Caccamo M."/>
            <person name="Echenique V."/>
        </authorList>
    </citation>
    <scope>NUCLEOTIDE SEQUENCE [LARGE SCALE GENOMIC DNA]</scope>
    <source>
        <strain evidence="2">cv. Victoria</strain>
        <tissue evidence="1">Leaf</tissue>
    </source>
</reference>
<proteinExistence type="predicted"/>
<keyword evidence="2" id="KW-1185">Reference proteome</keyword>
<name>A0A5J9VY54_9POAL</name>
<protein>
    <submittedName>
        <fullName evidence="1">Uncharacterized protein</fullName>
    </submittedName>
</protein>
<organism evidence="1 2">
    <name type="scientific">Eragrostis curvula</name>
    <name type="common">weeping love grass</name>
    <dbReference type="NCBI Taxonomy" id="38414"/>
    <lineage>
        <taxon>Eukaryota</taxon>
        <taxon>Viridiplantae</taxon>
        <taxon>Streptophyta</taxon>
        <taxon>Embryophyta</taxon>
        <taxon>Tracheophyta</taxon>
        <taxon>Spermatophyta</taxon>
        <taxon>Magnoliopsida</taxon>
        <taxon>Liliopsida</taxon>
        <taxon>Poales</taxon>
        <taxon>Poaceae</taxon>
        <taxon>PACMAD clade</taxon>
        <taxon>Chloridoideae</taxon>
        <taxon>Eragrostideae</taxon>
        <taxon>Eragrostidinae</taxon>
        <taxon>Eragrostis</taxon>
    </lineage>
</organism>
<dbReference type="EMBL" id="RWGY01000007">
    <property type="protein sequence ID" value="TVU40567.1"/>
    <property type="molecule type" value="Genomic_DNA"/>
</dbReference>